<protein>
    <submittedName>
        <fullName evidence="2">YtrH family sporulation protein</fullName>
    </submittedName>
</protein>
<accession>A0ABR9QID8</accession>
<dbReference type="Pfam" id="PF14034">
    <property type="entry name" value="Spore_YtrH"/>
    <property type="match status" value="1"/>
</dbReference>
<keyword evidence="3" id="KW-1185">Reference proteome</keyword>
<sequence>MDLNDGFIPAFIQSYFIALGVLLGGALIGGIGAFLSGDAPLTYIFKFAGKLKIWALVAAIGGTFDAFNSFERGILEGQTKDIFKQSLLIISAMGGAQTGWMIIQWFTQEHVS</sequence>
<evidence type="ECO:0000256" key="1">
    <source>
        <dbReference type="SAM" id="Phobius"/>
    </source>
</evidence>
<feature type="transmembrane region" description="Helical" evidence="1">
    <location>
        <begin position="87"/>
        <end position="106"/>
    </location>
</feature>
<proteinExistence type="predicted"/>
<organism evidence="2 3">
    <name type="scientific">Litchfieldia luteola</name>
    <dbReference type="NCBI Taxonomy" id="682179"/>
    <lineage>
        <taxon>Bacteria</taxon>
        <taxon>Bacillati</taxon>
        <taxon>Bacillota</taxon>
        <taxon>Bacilli</taxon>
        <taxon>Bacillales</taxon>
        <taxon>Bacillaceae</taxon>
        <taxon>Litchfieldia</taxon>
    </lineage>
</organism>
<dbReference type="RefSeq" id="WP_193470021.1">
    <property type="nucleotide sequence ID" value="NZ_JADCLJ010000019.1"/>
</dbReference>
<feature type="transmembrane region" description="Helical" evidence="1">
    <location>
        <begin position="12"/>
        <end position="35"/>
    </location>
</feature>
<keyword evidence="1" id="KW-1133">Transmembrane helix</keyword>
<dbReference type="Proteomes" id="UP001516662">
    <property type="component" value="Unassembled WGS sequence"/>
</dbReference>
<name>A0ABR9QID8_9BACI</name>
<comment type="caution">
    <text evidence="2">The sequence shown here is derived from an EMBL/GenBank/DDBJ whole genome shotgun (WGS) entry which is preliminary data.</text>
</comment>
<keyword evidence="1" id="KW-0812">Transmembrane</keyword>
<evidence type="ECO:0000313" key="2">
    <source>
        <dbReference type="EMBL" id="MBE4908256.1"/>
    </source>
</evidence>
<dbReference type="InterPro" id="IPR025689">
    <property type="entry name" value="Spore_YtrH"/>
</dbReference>
<evidence type="ECO:0000313" key="3">
    <source>
        <dbReference type="Proteomes" id="UP001516662"/>
    </source>
</evidence>
<keyword evidence="1" id="KW-0472">Membrane</keyword>
<gene>
    <name evidence="2" type="ORF">IMZ08_09330</name>
</gene>
<reference evidence="2 3" key="1">
    <citation type="submission" date="2020-10" db="EMBL/GenBank/DDBJ databases">
        <title>Bacillus sp. HD4P25, an endophyte from a halophyte.</title>
        <authorList>
            <person name="Sun J.-Q."/>
        </authorList>
    </citation>
    <scope>NUCLEOTIDE SEQUENCE [LARGE SCALE GENOMIC DNA]</scope>
    <source>
        <strain evidence="2 3">YIM 93174</strain>
    </source>
</reference>
<dbReference type="EMBL" id="JADCLJ010000019">
    <property type="protein sequence ID" value="MBE4908256.1"/>
    <property type="molecule type" value="Genomic_DNA"/>
</dbReference>